<dbReference type="EMBL" id="RJTH01000029">
    <property type="protein sequence ID" value="RUM18038.1"/>
    <property type="molecule type" value="Genomic_DNA"/>
</dbReference>
<evidence type="ECO:0008006" key="3">
    <source>
        <dbReference type="Google" id="ProtNLM"/>
    </source>
</evidence>
<dbReference type="Proteomes" id="UP000278823">
    <property type="component" value="Unassembled WGS sequence"/>
</dbReference>
<accession>A0A432PAC9</accession>
<sequence length="283" mass="31050">MRFYRPTFELAALQQPQDRLVSKLGGLPWGFPQARWPACPDCGYPMSMVAQLEHDPPMIDLGSTGGVLHLFFCANLLCLSYGTGGCEAVILRCEEIGHGLTQQPPDEDGSQSINGEVWIAGWEPHDDPVPPEQVSSFYDDGDHMNLPDGIAQPFGFDSRWNTKASGVPYWTGNGVTLDPSSITLPPFEFLLQIHQMVYVDGAPPSPDLAGCTVSIYREIAGETEWQHHAPAKPTAASSPMSIIAEYGAQSYGVDFVNFGSDGTAFVFIDRHSVPPVVRWHWSR</sequence>
<dbReference type="RefSeq" id="WP_126925200.1">
    <property type="nucleotide sequence ID" value="NZ_ML133712.1"/>
</dbReference>
<dbReference type="Gene3D" id="2.30.320.10">
    <property type="entry name" value="YwqG-like"/>
    <property type="match status" value="1"/>
</dbReference>
<evidence type="ECO:0000313" key="2">
    <source>
        <dbReference type="Proteomes" id="UP000278823"/>
    </source>
</evidence>
<gene>
    <name evidence="1" type="ORF">EFQ99_33570</name>
</gene>
<name>A0A432PAC9_9HYPH</name>
<dbReference type="AlphaFoldDB" id="A0A432PAC9"/>
<reference evidence="2" key="1">
    <citation type="submission" date="2018-11" db="EMBL/GenBank/DDBJ databases">
        <title>Rhizobium chutanense sp. nov., isolated from root nodules of Phaseolus vulgaris in China.</title>
        <authorList>
            <person name="Huo Y."/>
        </authorList>
    </citation>
    <scope>NUCLEOTIDE SEQUENCE [LARGE SCALE GENOMIC DNA]</scope>
    <source>
        <strain evidence="2">CCBAU 65647</strain>
    </source>
</reference>
<keyword evidence="2" id="KW-1185">Reference proteome</keyword>
<dbReference type="OrthoDB" id="253985at2"/>
<protein>
    <recommendedName>
        <fullName evidence="3">DUF1963 domain-containing protein</fullName>
    </recommendedName>
</protein>
<comment type="caution">
    <text evidence="1">The sequence shown here is derived from an EMBL/GenBank/DDBJ whole genome shotgun (WGS) entry which is preliminary data.</text>
</comment>
<proteinExistence type="predicted"/>
<organism evidence="1 2">
    <name type="scientific">Rhizobium vallis</name>
    <dbReference type="NCBI Taxonomy" id="634290"/>
    <lineage>
        <taxon>Bacteria</taxon>
        <taxon>Pseudomonadati</taxon>
        <taxon>Pseudomonadota</taxon>
        <taxon>Alphaproteobacteria</taxon>
        <taxon>Hyphomicrobiales</taxon>
        <taxon>Rhizobiaceae</taxon>
        <taxon>Rhizobium/Agrobacterium group</taxon>
        <taxon>Rhizobium</taxon>
    </lineage>
</organism>
<evidence type="ECO:0000313" key="1">
    <source>
        <dbReference type="EMBL" id="RUM18038.1"/>
    </source>
</evidence>